<evidence type="ECO:0000313" key="1">
    <source>
        <dbReference type="EMBL" id="JAH83646.1"/>
    </source>
</evidence>
<dbReference type="EMBL" id="GBXM01024931">
    <property type="protein sequence ID" value="JAH83646.1"/>
    <property type="molecule type" value="Transcribed_RNA"/>
</dbReference>
<sequence>MLLAIIKPVLSVIQNRPIETFLQKYFQGNCNRLQLLVLKNRFLFQ</sequence>
<reference evidence="1" key="2">
    <citation type="journal article" date="2015" name="Fish Shellfish Immunol.">
        <title>Early steps in the European eel (Anguilla anguilla)-Vibrio vulnificus interaction in the gills: Role of the RtxA13 toxin.</title>
        <authorList>
            <person name="Callol A."/>
            <person name="Pajuelo D."/>
            <person name="Ebbesson L."/>
            <person name="Teles M."/>
            <person name="MacKenzie S."/>
            <person name="Amaro C."/>
        </authorList>
    </citation>
    <scope>NUCLEOTIDE SEQUENCE</scope>
</reference>
<protein>
    <submittedName>
        <fullName evidence="1">Uncharacterized protein</fullName>
    </submittedName>
</protein>
<name>A0A0E9VZY2_ANGAN</name>
<proteinExistence type="predicted"/>
<dbReference type="AlphaFoldDB" id="A0A0E9VZY2"/>
<organism evidence="1">
    <name type="scientific">Anguilla anguilla</name>
    <name type="common">European freshwater eel</name>
    <name type="synonym">Muraena anguilla</name>
    <dbReference type="NCBI Taxonomy" id="7936"/>
    <lineage>
        <taxon>Eukaryota</taxon>
        <taxon>Metazoa</taxon>
        <taxon>Chordata</taxon>
        <taxon>Craniata</taxon>
        <taxon>Vertebrata</taxon>
        <taxon>Euteleostomi</taxon>
        <taxon>Actinopterygii</taxon>
        <taxon>Neopterygii</taxon>
        <taxon>Teleostei</taxon>
        <taxon>Anguilliformes</taxon>
        <taxon>Anguillidae</taxon>
        <taxon>Anguilla</taxon>
    </lineage>
</organism>
<reference evidence="1" key="1">
    <citation type="submission" date="2014-11" db="EMBL/GenBank/DDBJ databases">
        <authorList>
            <person name="Amaro Gonzalez C."/>
        </authorList>
    </citation>
    <scope>NUCLEOTIDE SEQUENCE</scope>
</reference>
<accession>A0A0E9VZY2</accession>